<evidence type="ECO:0000256" key="4">
    <source>
        <dbReference type="ARBA" id="ARBA00022840"/>
    </source>
</evidence>
<evidence type="ECO:0000256" key="5">
    <source>
        <dbReference type="SAM" id="MobiDB-lite"/>
    </source>
</evidence>
<dbReference type="GO" id="GO:0006744">
    <property type="term" value="P:ubiquinone biosynthetic process"/>
    <property type="evidence" value="ECO:0007669"/>
    <property type="project" value="TreeGrafter"/>
</dbReference>
<evidence type="ECO:0000313" key="8">
    <source>
        <dbReference type="Proteomes" id="UP000519023"/>
    </source>
</evidence>
<keyword evidence="2" id="KW-0808">Transferase</keyword>
<feature type="region of interest" description="Disordered" evidence="5">
    <location>
        <begin position="1"/>
        <end position="40"/>
    </location>
</feature>
<comment type="similarity">
    <text evidence="1">Belongs to the protein kinase superfamily. ADCK protein kinase family.</text>
</comment>
<dbReference type="PANTHER" id="PTHR43851">
    <property type="match status" value="1"/>
</dbReference>
<dbReference type="Proteomes" id="UP000519023">
    <property type="component" value="Unassembled WGS sequence"/>
</dbReference>
<evidence type="ECO:0000256" key="2">
    <source>
        <dbReference type="ARBA" id="ARBA00022679"/>
    </source>
</evidence>
<dbReference type="PANTHER" id="PTHR43851:SF3">
    <property type="entry name" value="COENZYME Q8"/>
    <property type="match status" value="1"/>
</dbReference>
<keyword evidence="7" id="KW-0418">Kinase</keyword>
<dbReference type="CDD" id="cd13970">
    <property type="entry name" value="ABC1_ADCK3"/>
    <property type="match status" value="1"/>
</dbReference>
<keyword evidence="8" id="KW-1185">Reference proteome</keyword>
<accession>A0A7X9WRM6</accession>
<gene>
    <name evidence="7" type="ORF">HHL08_00525</name>
</gene>
<dbReference type="InterPro" id="IPR011009">
    <property type="entry name" value="Kinase-like_dom_sf"/>
</dbReference>
<proteinExistence type="inferred from homology"/>
<dbReference type="InterPro" id="IPR051409">
    <property type="entry name" value="Atypical_kinase_ADCK"/>
</dbReference>
<dbReference type="InterPro" id="IPR034646">
    <property type="entry name" value="ADCK3_dom"/>
</dbReference>
<evidence type="ECO:0000256" key="1">
    <source>
        <dbReference type="ARBA" id="ARBA00009670"/>
    </source>
</evidence>
<evidence type="ECO:0000256" key="3">
    <source>
        <dbReference type="ARBA" id="ARBA00022741"/>
    </source>
</evidence>
<dbReference type="Pfam" id="PF03109">
    <property type="entry name" value="ABC1"/>
    <property type="match status" value="1"/>
</dbReference>
<keyword evidence="3" id="KW-0547">Nucleotide-binding</keyword>
<keyword evidence="4" id="KW-0067">ATP-binding</keyword>
<name>A0A7X9WRM6_9SPHN</name>
<dbReference type="GO" id="GO:0005524">
    <property type="term" value="F:ATP binding"/>
    <property type="evidence" value="ECO:0007669"/>
    <property type="project" value="UniProtKB-KW"/>
</dbReference>
<dbReference type="EMBL" id="JABBFV010000001">
    <property type="protein sequence ID" value="NML08642.1"/>
    <property type="molecule type" value="Genomic_DNA"/>
</dbReference>
<evidence type="ECO:0000259" key="6">
    <source>
        <dbReference type="Pfam" id="PF03109"/>
    </source>
</evidence>
<evidence type="ECO:0000313" key="7">
    <source>
        <dbReference type="EMBL" id="NML08642.1"/>
    </source>
</evidence>
<comment type="caution">
    <text evidence="7">The sequence shown here is derived from an EMBL/GenBank/DDBJ whole genome shotgun (WGS) entry which is preliminary data.</text>
</comment>
<feature type="compositionally biased region" description="Basic and acidic residues" evidence="5">
    <location>
        <begin position="24"/>
        <end position="37"/>
    </location>
</feature>
<protein>
    <submittedName>
        <fullName evidence="7">AarF/ABC1/UbiB kinase family protein</fullName>
    </submittedName>
</protein>
<organism evidence="7 8">
    <name type="scientific">Sphingobium psychrophilum</name>
    <dbReference type="NCBI Taxonomy" id="2728834"/>
    <lineage>
        <taxon>Bacteria</taxon>
        <taxon>Pseudomonadati</taxon>
        <taxon>Pseudomonadota</taxon>
        <taxon>Alphaproteobacteria</taxon>
        <taxon>Sphingomonadales</taxon>
        <taxon>Sphingomonadaceae</taxon>
        <taxon>Sphingobium</taxon>
    </lineage>
</organism>
<sequence>MAVGSLPIWPDRSRADPGAWDGKALSEGKGDRPERSIPRGRLSRLGHFGRLAGGVAGGMAAEGMRRLASGERPRLSDLLLTPGNAMRVADRLSHLRGAALKLGQMISMDAGDILPPELSTILATVRNQAYRMPPQQLGAVLKREWGTDWRRRFSHFDAMPIAAASIGQVHRATLPDGQVLAIKVQYPGVRASIDADVDNVATLLRISNLLPRTLDLSPLLAEAKRQLAEEADYLREGEQMRAYGERLSCDGRYIVPTLHSDLTTADVLAMQFVEAQPIETLADAGQDVRDRAMTTLIELVLREIFEFGVMQTDPNFANFRWQPDTGALVLLDFGATRVVPVQTVESYRALIAAGLAHDRDGIRDIAVETGFLGAEAVAAHRATVDRIIAAIDDALGRPEPFDFGDRAFVPVVQAEASSLVGDRATWHIPDTEKLFVQRKISGTAMLCARLKARVDVVGLARAAIASGLPLADGQEPHLASAPGNKP</sequence>
<dbReference type="GO" id="GO:0016301">
    <property type="term" value="F:kinase activity"/>
    <property type="evidence" value="ECO:0007669"/>
    <property type="project" value="UniProtKB-KW"/>
</dbReference>
<dbReference type="InterPro" id="IPR004147">
    <property type="entry name" value="ABC1_dom"/>
</dbReference>
<feature type="domain" description="ABC1 atypical kinase-like" evidence="6">
    <location>
        <begin position="125"/>
        <end position="364"/>
    </location>
</feature>
<reference evidence="7 8" key="1">
    <citation type="submission" date="2020-04" db="EMBL/GenBank/DDBJ databases">
        <title>Sphingobium sp. AR-3-1 isolated from Arctic soil.</title>
        <authorList>
            <person name="Dahal R.H."/>
            <person name="Chaudhary D.K."/>
        </authorList>
    </citation>
    <scope>NUCLEOTIDE SEQUENCE [LARGE SCALE GENOMIC DNA]</scope>
    <source>
        <strain evidence="7 8">AR-3-1</strain>
    </source>
</reference>
<dbReference type="AlphaFoldDB" id="A0A7X9WRM6"/>
<dbReference type="SUPFAM" id="SSF56112">
    <property type="entry name" value="Protein kinase-like (PK-like)"/>
    <property type="match status" value="1"/>
</dbReference>